<dbReference type="InterPro" id="IPR029068">
    <property type="entry name" value="Glyas_Bleomycin-R_OHBP_Dase"/>
</dbReference>
<accession>A0AAE3G805</accession>
<dbReference type="AlphaFoldDB" id="A0AAE3G805"/>
<name>A0AAE3G805_9GAMM</name>
<dbReference type="SUPFAM" id="SSF54593">
    <property type="entry name" value="Glyoxalase/Bleomycin resistance protein/Dihydroxybiphenyl dioxygenase"/>
    <property type="match status" value="1"/>
</dbReference>
<feature type="domain" description="Glyoxalase-like" evidence="1">
    <location>
        <begin position="12"/>
        <end position="185"/>
    </location>
</feature>
<dbReference type="PANTHER" id="PTHR40265:SF1">
    <property type="entry name" value="GLYOXALASE-LIKE DOMAIN-CONTAINING PROTEIN"/>
    <property type="match status" value="1"/>
</dbReference>
<dbReference type="RefSeq" id="WP_253483717.1">
    <property type="nucleotide sequence ID" value="NZ_JALJXV010000011.1"/>
</dbReference>
<dbReference type="PANTHER" id="PTHR40265">
    <property type="entry name" value="BLL2707 PROTEIN"/>
    <property type="match status" value="1"/>
</dbReference>
<dbReference type="InterPro" id="IPR025870">
    <property type="entry name" value="Glyoxalase-like_dom"/>
</dbReference>
<dbReference type="Proteomes" id="UP001205843">
    <property type="component" value="Unassembled WGS sequence"/>
</dbReference>
<gene>
    <name evidence="2" type="ORF">J2T57_003906</name>
</gene>
<keyword evidence="3" id="KW-1185">Reference proteome</keyword>
<comment type="caution">
    <text evidence="2">The sequence shown here is derived from an EMBL/GenBank/DDBJ whole genome shotgun (WGS) entry which is preliminary data.</text>
</comment>
<protein>
    <recommendedName>
        <fullName evidence="1">Glyoxalase-like domain-containing protein</fullName>
    </recommendedName>
</protein>
<dbReference type="Gene3D" id="3.10.180.10">
    <property type="entry name" value="2,3-Dihydroxybiphenyl 1,2-Dioxygenase, domain 1"/>
    <property type="match status" value="1"/>
</dbReference>
<sequence>MMMTDGRQETTVDHVVINTLYDMDDAARCLASVGFCLTPRGYHTLGSINHLVVLDDSYVELVGLPRGADRIRKELLEHPKGINGLVFAEDASDERYTYLTQRGFRVDPPQKFSRPVECGEGTFEAEFTAVRLAGDTYPAGRVYFCHHHTPELVWREEWRRHANTAYSLASLSVVSAYPAADAEAYGKCIDRTPERDEDGLYIRLPANRCLGEHRPMDIRFVSEDAYRGRYGDLCCDGSGRSSYFGAIRLRVQSMDALVAAIEAADSDVSHVQLSDGALAVGISLFNCLLEFVEEDHHASKT</sequence>
<evidence type="ECO:0000259" key="1">
    <source>
        <dbReference type="Pfam" id="PF13468"/>
    </source>
</evidence>
<evidence type="ECO:0000313" key="3">
    <source>
        <dbReference type="Proteomes" id="UP001205843"/>
    </source>
</evidence>
<reference evidence="2" key="1">
    <citation type="submission" date="2022-03" db="EMBL/GenBank/DDBJ databases">
        <title>Genomic Encyclopedia of Type Strains, Phase III (KMG-III): the genomes of soil and plant-associated and newly described type strains.</title>
        <authorList>
            <person name="Whitman W."/>
        </authorList>
    </citation>
    <scope>NUCLEOTIDE SEQUENCE</scope>
    <source>
        <strain evidence="2">ANL 6-2</strain>
    </source>
</reference>
<proteinExistence type="predicted"/>
<dbReference type="Pfam" id="PF13468">
    <property type="entry name" value="Glyoxalase_3"/>
    <property type="match status" value="1"/>
</dbReference>
<evidence type="ECO:0000313" key="2">
    <source>
        <dbReference type="EMBL" id="MCP1676733.1"/>
    </source>
</evidence>
<dbReference type="EMBL" id="JALJXV010000011">
    <property type="protein sequence ID" value="MCP1676733.1"/>
    <property type="molecule type" value="Genomic_DNA"/>
</dbReference>
<organism evidence="2 3">
    <name type="scientific">Natronocella acetinitrilica</name>
    <dbReference type="NCBI Taxonomy" id="414046"/>
    <lineage>
        <taxon>Bacteria</taxon>
        <taxon>Pseudomonadati</taxon>
        <taxon>Pseudomonadota</taxon>
        <taxon>Gammaproteobacteria</taxon>
        <taxon>Chromatiales</taxon>
        <taxon>Ectothiorhodospiraceae</taxon>
        <taxon>Natronocella</taxon>
    </lineage>
</organism>